<evidence type="ECO:0000256" key="3">
    <source>
        <dbReference type="ARBA" id="ARBA00022729"/>
    </source>
</evidence>
<dbReference type="PANTHER" id="PTHR30251:SF2">
    <property type="entry name" value="FIMBRIAL CHAPERONE YADV-RELATED"/>
    <property type="match status" value="1"/>
</dbReference>
<evidence type="ECO:0000259" key="7">
    <source>
        <dbReference type="Pfam" id="PF00345"/>
    </source>
</evidence>
<keyword evidence="3 6" id="KW-0732">Signal</keyword>
<keyword evidence="5" id="KW-0143">Chaperone</keyword>
<evidence type="ECO:0000256" key="2">
    <source>
        <dbReference type="ARBA" id="ARBA00007399"/>
    </source>
</evidence>
<evidence type="ECO:0000313" key="8">
    <source>
        <dbReference type="EMBL" id="MEB6856289.1"/>
    </source>
</evidence>
<comment type="caution">
    <text evidence="8">The sequence shown here is derived from an EMBL/GenBank/DDBJ whole genome shotgun (WGS) entry which is preliminary data.</text>
</comment>
<keyword evidence="4" id="KW-0574">Periplasm</keyword>
<dbReference type="InterPro" id="IPR016147">
    <property type="entry name" value="Pili_assmbl_chaperone_N"/>
</dbReference>
<dbReference type="SUPFAM" id="SSF49354">
    <property type="entry name" value="PapD-like"/>
    <property type="match status" value="1"/>
</dbReference>
<sequence length="233" mass="27023">MKKNLLSISIILLANFPSLSIAGIQIDNNKFIYIENANNRKIEIKNTSDQEYIIKSSVKQINNDNKEESPFIISPPLFKLNANETFFLDVIKIDDIEVKDKESLYKINIKSIPIVNNEIKDNNILHVSLNLIYNLIYRPDTLDKKHHEMYKDIVFIKDKKGKLRIANPTPYYITLTQVESNNTAFINKKKALSPFSHYDTGIEINNNDLINYSVKNEHDVIINYPSKEIVHEK</sequence>
<dbReference type="Proteomes" id="UP001332939">
    <property type="component" value="Unassembled WGS sequence"/>
</dbReference>
<reference evidence="8 9" key="1">
    <citation type="submission" date="2022-05" db="EMBL/GenBank/DDBJ databases">
        <title>Whole genome sequences of Escherichia coli of fish isolates collected from Assam, India.</title>
        <authorList>
            <person name="Sudha S."/>
            <person name="Muneeb K.H."/>
            <person name="Rakshit O."/>
            <person name="Mendem S.K."/>
            <person name="Raisen C."/>
            <person name="Holmes M.A."/>
            <person name="Shome B.R."/>
            <person name="Sivaraman G.K."/>
        </authorList>
    </citation>
    <scope>NUCLEOTIDE SEQUENCE [LARGE SCALE GENOMIC DNA]</scope>
    <source>
        <strain evidence="8 9">278</strain>
    </source>
</reference>
<dbReference type="PRINTS" id="PR00969">
    <property type="entry name" value="CHAPERONPILI"/>
</dbReference>
<evidence type="ECO:0000313" key="9">
    <source>
        <dbReference type="Proteomes" id="UP001332939"/>
    </source>
</evidence>
<name>A0ABU6EDY7_9GAMM</name>
<comment type="similarity">
    <text evidence="2">Belongs to the periplasmic pilus chaperone family.</text>
</comment>
<comment type="subcellular location">
    <subcellularLocation>
        <location evidence="1">Periplasm</location>
    </subcellularLocation>
</comment>
<evidence type="ECO:0000256" key="4">
    <source>
        <dbReference type="ARBA" id="ARBA00022764"/>
    </source>
</evidence>
<protein>
    <submittedName>
        <fullName evidence="8">Molecular chaperone</fullName>
    </submittedName>
</protein>
<dbReference type="InterPro" id="IPR036316">
    <property type="entry name" value="Pili_assmbl_chap_C_dom_sf"/>
</dbReference>
<dbReference type="InterPro" id="IPR013783">
    <property type="entry name" value="Ig-like_fold"/>
</dbReference>
<feature type="domain" description="Pili assembly chaperone N-terminal" evidence="7">
    <location>
        <begin position="23"/>
        <end position="142"/>
    </location>
</feature>
<dbReference type="InterPro" id="IPR001829">
    <property type="entry name" value="Pili_assmbl_chaperone_bac"/>
</dbReference>
<dbReference type="SUPFAM" id="SSF49584">
    <property type="entry name" value="Periplasmic chaperone C-domain"/>
    <property type="match status" value="1"/>
</dbReference>
<dbReference type="InterPro" id="IPR050643">
    <property type="entry name" value="Periplasmic_pilus_chap"/>
</dbReference>
<dbReference type="Pfam" id="PF00345">
    <property type="entry name" value="PapD_N"/>
    <property type="match status" value="1"/>
</dbReference>
<feature type="signal peptide" evidence="6">
    <location>
        <begin position="1"/>
        <end position="22"/>
    </location>
</feature>
<keyword evidence="9" id="KW-1185">Reference proteome</keyword>
<dbReference type="InterPro" id="IPR008962">
    <property type="entry name" value="PapD-like_sf"/>
</dbReference>
<dbReference type="Gene3D" id="2.60.40.10">
    <property type="entry name" value="Immunoglobulins"/>
    <property type="match status" value="2"/>
</dbReference>
<feature type="chain" id="PRO_5047377092" evidence="6">
    <location>
        <begin position="23"/>
        <end position="233"/>
    </location>
</feature>
<dbReference type="EMBL" id="JAMZOO010000001">
    <property type="protein sequence ID" value="MEB6856289.1"/>
    <property type="molecule type" value="Genomic_DNA"/>
</dbReference>
<evidence type="ECO:0000256" key="1">
    <source>
        <dbReference type="ARBA" id="ARBA00004418"/>
    </source>
</evidence>
<organism evidence="8 9">
    <name type="scientific">Proteus cibi</name>
    <dbReference type="NCBI Taxonomy" id="2050966"/>
    <lineage>
        <taxon>Bacteria</taxon>
        <taxon>Pseudomonadati</taxon>
        <taxon>Pseudomonadota</taxon>
        <taxon>Gammaproteobacteria</taxon>
        <taxon>Enterobacterales</taxon>
        <taxon>Morganellaceae</taxon>
        <taxon>Proteus</taxon>
    </lineage>
</organism>
<dbReference type="RefSeq" id="WP_325932402.1">
    <property type="nucleotide sequence ID" value="NZ_JAMZOO010000001.1"/>
</dbReference>
<evidence type="ECO:0000256" key="5">
    <source>
        <dbReference type="ARBA" id="ARBA00023186"/>
    </source>
</evidence>
<evidence type="ECO:0000256" key="6">
    <source>
        <dbReference type="SAM" id="SignalP"/>
    </source>
</evidence>
<gene>
    <name evidence="8" type="ORF">NA736_04500</name>
</gene>
<proteinExistence type="inferred from homology"/>
<dbReference type="PANTHER" id="PTHR30251">
    <property type="entry name" value="PILUS ASSEMBLY CHAPERONE"/>
    <property type="match status" value="1"/>
</dbReference>
<accession>A0ABU6EDY7</accession>